<evidence type="ECO:0000313" key="7">
    <source>
        <dbReference type="Proteomes" id="UP001281305"/>
    </source>
</evidence>
<dbReference type="Proteomes" id="UP001281305">
    <property type="component" value="Chromosome"/>
</dbReference>
<evidence type="ECO:0000259" key="5">
    <source>
        <dbReference type="Pfam" id="PF07167"/>
    </source>
</evidence>
<dbReference type="InterPro" id="IPR010941">
    <property type="entry name" value="PhaC_N"/>
</dbReference>
<evidence type="ECO:0000256" key="2">
    <source>
        <dbReference type="ARBA" id="ARBA00022490"/>
    </source>
</evidence>
<dbReference type="InterPro" id="IPR051321">
    <property type="entry name" value="PHA/PHB_synthase"/>
</dbReference>
<evidence type="ECO:0000256" key="4">
    <source>
        <dbReference type="ARBA" id="ARBA00023315"/>
    </source>
</evidence>
<keyword evidence="2" id="KW-0963">Cytoplasm</keyword>
<evidence type="ECO:0000256" key="1">
    <source>
        <dbReference type="ARBA" id="ARBA00004496"/>
    </source>
</evidence>
<protein>
    <submittedName>
        <fullName evidence="6">Class I poly(R)-hydroxyalkanoic acid synthase</fullName>
    </submittedName>
</protein>
<organism evidence="6 7">
    <name type="scientific">Roseovarius rhodophyticola</name>
    <dbReference type="NCBI Taxonomy" id="3080827"/>
    <lineage>
        <taxon>Bacteria</taxon>
        <taxon>Pseudomonadati</taxon>
        <taxon>Pseudomonadota</taxon>
        <taxon>Alphaproteobacteria</taxon>
        <taxon>Rhodobacterales</taxon>
        <taxon>Roseobacteraceae</taxon>
        <taxon>Roseovarius</taxon>
    </lineage>
</organism>
<proteinExistence type="predicted"/>
<dbReference type="SUPFAM" id="SSF53474">
    <property type="entry name" value="alpha/beta-Hydrolases"/>
    <property type="match status" value="1"/>
</dbReference>
<gene>
    <name evidence="6" type="primary">phaC</name>
    <name evidence="6" type="ORF">RZS32_014375</name>
</gene>
<sequence length="601" mass="67713">MATQDDAQNTNLDRMSANLERVETLSQRLVQALTARTPPAQELNGPSQDVFVKAAGSYWKSFMENPGKMYEQQLEYWGKSVRHFMEAQQSLAKGAPLPNGADEEDPLKGDRRFSNPLWDTHPYFSYIKHQYAINKLAIENAVAEAEELNDKDKQRLQFFAAQIIDMMSPTNFLSTNPDALEKAVETEGESLVAGLENLVADLEANNGEMVVRLCDENAFELGENVAVTEGEVVYRNKMMELIQYTPTTKQVHKTPVVIFPPWINKFYILDLKQENSLIRWITDQGYTLFVVSWVNPDASYADVAIDDYIEDGYLTAIREAKAITGERQVNTVGYCIAGTTLHMTLALMAKRGDKSIKSATFFTALTDFSDQGEFVPFLQDDFVDGIEKEVNEKGVLRSFIMGRTMSFLRSNDLIYKPAIRSYMMGETPPAFDLLYWNGDGANLPGRMTVQYLRDLCQKNAFVTDGIEMCGETLHIRDVTVPIMAITCETDHIARWKDCYRGFLQTGSKDRTFIVSESGHIAGIVNPPSKKKYGFYANKDLPETADAWLEGAKEQEGSWWPTWETWLKKRSGPMVAARMPGDSEHPALAPAPGTYVRKRASL</sequence>
<keyword evidence="7" id="KW-1185">Reference proteome</keyword>
<dbReference type="EMBL" id="CP146606">
    <property type="protein sequence ID" value="WYK17581.1"/>
    <property type="molecule type" value="Genomic_DNA"/>
</dbReference>
<accession>A0ABZ2TCZ6</accession>
<keyword evidence="4" id="KW-0012">Acyltransferase</keyword>
<dbReference type="Gene3D" id="3.40.50.1820">
    <property type="entry name" value="alpha/beta hydrolase"/>
    <property type="match status" value="1"/>
</dbReference>
<comment type="subcellular location">
    <subcellularLocation>
        <location evidence="1">Cytoplasm</location>
    </subcellularLocation>
</comment>
<dbReference type="InterPro" id="IPR029058">
    <property type="entry name" value="AB_hydrolase_fold"/>
</dbReference>
<dbReference type="PANTHER" id="PTHR36837">
    <property type="entry name" value="POLY(3-HYDROXYALKANOATE) POLYMERASE SUBUNIT PHAC"/>
    <property type="match status" value="1"/>
</dbReference>
<name>A0ABZ2TCZ6_9RHOB</name>
<evidence type="ECO:0000313" key="6">
    <source>
        <dbReference type="EMBL" id="WYK17581.1"/>
    </source>
</evidence>
<dbReference type="Pfam" id="PF07167">
    <property type="entry name" value="PhaC_N"/>
    <property type="match status" value="1"/>
</dbReference>
<reference evidence="6 7" key="1">
    <citation type="submission" date="2024-02" db="EMBL/GenBank/DDBJ databases">
        <title>Roseovarius strain W115 nov., isolated from a marine algae.</title>
        <authorList>
            <person name="Lee M.W."/>
            <person name="Lee J.K."/>
            <person name="Kim J.M."/>
            <person name="Choi D.G."/>
            <person name="Baek J.H."/>
            <person name="Bayburt H."/>
            <person name="Jung J.J."/>
            <person name="Han D.M."/>
            <person name="Jeon C.O."/>
        </authorList>
    </citation>
    <scope>NUCLEOTIDE SEQUENCE [LARGE SCALE GENOMIC DNA]</scope>
    <source>
        <strain evidence="6 7">W115</strain>
    </source>
</reference>
<evidence type="ECO:0000256" key="3">
    <source>
        <dbReference type="ARBA" id="ARBA00022679"/>
    </source>
</evidence>
<keyword evidence="3" id="KW-0808">Transferase</keyword>
<dbReference type="RefSeq" id="WP_317057652.1">
    <property type="nucleotide sequence ID" value="NZ_CP146606.1"/>
</dbReference>
<dbReference type="NCBIfam" id="TIGR01838">
    <property type="entry name" value="PHA_synth_I"/>
    <property type="match status" value="1"/>
</dbReference>
<dbReference type="PANTHER" id="PTHR36837:SF5">
    <property type="entry name" value="POLY-3-HYDROXYBUTYRATE SYNTHASE"/>
    <property type="match status" value="1"/>
</dbReference>
<dbReference type="InterPro" id="IPR010963">
    <property type="entry name" value="PHA_synth_I"/>
</dbReference>
<feature type="domain" description="Poly-beta-hydroxybutyrate polymerase N-terminal" evidence="5">
    <location>
        <begin position="110"/>
        <end position="281"/>
    </location>
</feature>